<protein>
    <recommendedName>
        <fullName evidence="3">DUF3349 domain-containing protein</fullName>
    </recommendedName>
</protein>
<evidence type="ECO:0008006" key="3">
    <source>
        <dbReference type="Google" id="ProtNLM"/>
    </source>
</evidence>
<reference evidence="1 2" key="1">
    <citation type="submission" date="2018-03" db="EMBL/GenBank/DDBJ databases">
        <title>Bacteriophage NCPPB3778 and a type I-E CRISPR drive the evolution of the US Biological Select Agent, Rathayibacter toxicus.</title>
        <authorList>
            <person name="Davis E.W.II."/>
            <person name="Tabima J.F."/>
            <person name="Weisberg A.J."/>
            <person name="Dantas Lopes L."/>
            <person name="Wiseman M.S."/>
            <person name="Wiseman M.S."/>
            <person name="Pupko T."/>
            <person name="Belcher M.S."/>
            <person name="Sechler A.J."/>
            <person name="Tancos M.A."/>
            <person name="Schroeder B.K."/>
            <person name="Murray T.D."/>
            <person name="Luster D.G."/>
            <person name="Schneider W.L."/>
            <person name="Rogers E."/>
            <person name="Andreote F.D."/>
            <person name="Grunwald N.J."/>
            <person name="Putnam M.L."/>
            <person name="Chang J.H."/>
        </authorList>
    </citation>
    <scope>NUCLEOTIDE SEQUENCE [LARGE SCALE GENOMIC DNA]</scope>
    <source>
        <strain evidence="1 2">DSM 15933</strain>
    </source>
</reference>
<keyword evidence="2" id="KW-1185">Reference proteome</keyword>
<organism evidence="1 2">
    <name type="scientific">Rathayibacter caricis DSM 15933</name>
    <dbReference type="NCBI Taxonomy" id="1328867"/>
    <lineage>
        <taxon>Bacteria</taxon>
        <taxon>Bacillati</taxon>
        <taxon>Actinomycetota</taxon>
        <taxon>Actinomycetes</taxon>
        <taxon>Micrococcales</taxon>
        <taxon>Microbacteriaceae</taxon>
        <taxon>Rathayibacter</taxon>
    </lineage>
</organism>
<dbReference type="Gene3D" id="6.10.140.2080">
    <property type="match status" value="2"/>
</dbReference>
<dbReference type="Pfam" id="PF11829">
    <property type="entry name" value="DUF3349"/>
    <property type="match status" value="2"/>
</dbReference>
<proteinExistence type="predicted"/>
<dbReference type="InterPro" id="IPR021784">
    <property type="entry name" value="DUF3349"/>
</dbReference>
<sequence length="202" mass="22042">MSGPVARVVGWLRAGYPTGVPEQDYVPLLGILRRSLTAEEVEQVVERLVLDAARADADGVPLDRAQLRHRIEELLLGPALPEDLVRVSVRLASAGWPLGIPEEDAPQAGLVTRIVRWLRAGYPAGLPEQDFIPLVALLRRRLTDDEVTEVGTRLAAEGALPASRIDVAAAIARVTSELPSDEDVERVRRSLAERGWPEDFPG</sequence>
<name>A0A2T4UYP0_9MICO</name>
<dbReference type="Gene3D" id="1.10.10.2390">
    <property type="match status" value="2"/>
</dbReference>
<gene>
    <name evidence="1" type="ORF">C1I63_05935</name>
</gene>
<dbReference type="Proteomes" id="UP000241085">
    <property type="component" value="Unassembled WGS sequence"/>
</dbReference>
<evidence type="ECO:0000313" key="1">
    <source>
        <dbReference type="EMBL" id="PTL74630.1"/>
    </source>
</evidence>
<comment type="caution">
    <text evidence="1">The sequence shown here is derived from an EMBL/GenBank/DDBJ whole genome shotgun (WGS) entry which is preliminary data.</text>
</comment>
<evidence type="ECO:0000313" key="2">
    <source>
        <dbReference type="Proteomes" id="UP000241085"/>
    </source>
</evidence>
<dbReference type="EMBL" id="PZPL01000001">
    <property type="protein sequence ID" value="PTL74630.1"/>
    <property type="molecule type" value="Genomic_DNA"/>
</dbReference>
<accession>A0A2T4UYP0</accession>
<dbReference type="AlphaFoldDB" id="A0A2T4UYP0"/>